<dbReference type="FunFam" id="3.40.50.300:FF:001091">
    <property type="entry name" value="Probable disease resistance protein At1g61300"/>
    <property type="match status" value="1"/>
</dbReference>
<dbReference type="EMBL" id="VAHF01000002">
    <property type="protein sequence ID" value="TXG69216.1"/>
    <property type="molecule type" value="Genomic_DNA"/>
</dbReference>
<dbReference type="PRINTS" id="PR00364">
    <property type="entry name" value="DISEASERSIST"/>
</dbReference>
<keyword evidence="2" id="KW-0433">Leucine-rich repeat</keyword>
<keyword evidence="5" id="KW-0611">Plant defense</keyword>
<evidence type="ECO:0000256" key="6">
    <source>
        <dbReference type="ARBA" id="ARBA00022840"/>
    </source>
</evidence>
<dbReference type="PANTHER" id="PTHR33463:SF220">
    <property type="entry name" value="NB-ARC DOMAIN-CONTAINING PROTEIN"/>
    <property type="match status" value="1"/>
</dbReference>
<evidence type="ECO:0000256" key="5">
    <source>
        <dbReference type="ARBA" id="ARBA00022821"/>
    </source>
</evidence>
<dbReference type="InterPro" id="IPR002182">
    <property type="entry name" value="NB-ARC"/>
</dbReference>
<dbReference type="Pfam" id="PF00931">
    <property type="entry name" value="NB-ARC"/>
    <property type="match status" value="1"/>
</dbReference>
<accession>A0A5C7IL69</accession>
<dbReference type="Gene3D" id="3.80.10.10">
    <property type="entry name" value="Ribonuclease Inhibitor"/>
    <property type="match status" value="2"/>
</dbReference>
<dbReference type="InterPro" id="IPR032675">
    <property type="entry name" value="LRR_dom_sf"/>
</dbReference>
<dbReference type="InterPro" id="IPR042197">
    <property type="entry name" value="Apaf_helical"/>
</dbReference>
<dbReference type="Gene3D" id="1.10.8.430">
    <property type="entry name" value="Helical domain of apoptotic protease-activating factors"/>
    <property type="match status" value="1"/>
</dbReference>
<dbReference type="InterPro" id="IPR050905">
    <property type="entry name" value="Plant_NBS-LRR"/>
</dbReference>
<dbReference type="SUPFAM" id="SSF52540">
    <property type="entry name" value="P-loop containing nucleoside triphosphate hydrolases"/>
    <property type="match status" value="1"/>
</dbReference>
<dbReference type="Proteomes" id="UP000323000">
    <property type="component" value="Chromosome 2"/>
</dbReference>
<feature type="domain" description="AAA+ ATPase" evidence="8">
    <location>
        <begin position="171"/>
        <end position="316"/>
    </location>
</feature>
<organism evidence="9 10">
    <name type="scientific">Acer yangbiense</name>
    <dbReference type="NCBI Taxonomy" id="1000413"/>
    <lineage>
        <taxon>Eukaryota</taxon>
        <taxon>Viridiplantae</taxon>
        <taxon>Streptophyta</taxon>
        <taxon>Embryophyta</taxon>
        <taxon>Tracheophyta</taxon>
        <taxon>Spermatophyta</taxon>
        <taxon>Magnoliopsida</taxon>
        <taxon>eudicotyledons</taxon>
        <taxon>Gunneridae</taxon>
        <taxon>Pentapetalae</taxon>
        <taxon>rosids</taxon>
        <taxon>malvids</taxon>
        <taxon>Sapindales</taxon>
        <taxon>Sapindaceae</taxon>
        <taxon>Hippocastanoideae</taxon>
        <taxon>Acereae</taxon>
        <taxon>Acer</taxon>
    </lineage>
</organism>
<evidence type="ECO:0000313" key="10">
    <source>
        <dbReference type="Proteomes" id="UP000323000"/>
    </source>
</evidence>
<keyword evidence="7" id="KW-0175">Coiled coil</keyword>
<dbReference type="InterPro" id="IPR027417">
    <property type="entry name" value="P-loop_NTPase"/>
</dbReference>
<dbReference type="SMART" id="SM00382">
    <property type="entry name" value="AAA"/>
    <property type="match status" value="1"/>
</dbReference>
<keyword evidence="10" id="KW-1185">Reference proteome</keyword>
<dbReference type="GO" id="GO:0043531">
    <property type="term" value="F:ADP binding"/>
    <property type="evidence" value="ECO:0007669"/>
    <property type="project" value="InterPro"/>
</dbReference>
<dbReference type="FunFam" id="1.10.10.10:FF:000322">
    <property type="entry name" value="Probable disease resistance protein At1g63360"/>
    <property type="match status" value="1"/>
</dbReference>
<dbReference type="GO" id="GO:0005524">
    <property type="term" value="F:ATP binding"/>
    <property type="evidence" value="ECO:0007669"/>
    <property type="project" value="UniProtKB-KW"/>
</dbReference>
<reference evidence="10" key="1">
    <citation type="journal article" date="2019" name="Gigascience">
        <title>De novo genome assembly of the endangered Acer yangbiense, a plant species with extremely small populations endemic to Yunnan Province, China.</title>
        <authorList>
            <person name="Yang J."/>
            <person name="Wariss H.M."/>
            <person name="Tao L."/>
            <person name="Zhang R."/>
            <person name="Yun Q."/>
            <person name="Hollingsworth P."/>
            <person name="Dao Z."/>
            <person name="Luo G."/>
            <person name="Guo H."/>
            <person name="Ma Y."/>
            <person name="Sun W."/>
        </authorList>
    </citation>
    <scope>NUCLEOTIDE SEQUENCE [LARGE SCALE GENOMIC DNA]</scope>
    <source>
        <strain evidence="10">cv. Malutang</strain>
    </source>
</reference>
<dbReference type="InterPro" id="IPR055414">
    <property type="entry name" value="LRR_R13L4/SHOC2-like"/>
</dbReference>
<dbReference type="OrthoDB" id="664960at2759"/>
<dbReference type="Gene3D" id="1.10.10.10">
    <property type="entry name" value="Winged helix-like DNA-binding domain superfamily/Winged helix DNA-binding domain"/>
    <property type="match status" value="1"/>
</dbReference>
<keyword evidence="6" id="KW-0067">ATP-binding</keyword>
<evidence type="ECO:0000313" key="9">
    <source>
        <dbReference type="EMBL" id="TXG69216.1"/>
    </source>
</evidence>
<evidence type="ECO:0000256" key="1">
    <source>
        <dbReference type="ARBA" id="ARBA00008894"/>
    </source>
</evidence>
<proteinExistence type="inferred from homology"/>
<keyword evidence="3" id="KW-0677">Repeat</keyword>
<evidence type="ECO:0000256" key="4">
    <source>
        <dbReference type="ARBA" id="ARBA00022741"/>
    </source>
</evidence>
<dbReference type="SUPFAM" id="SSF52058">
    <property type="entry name" value="L domain-like"/>
    <property type="match status" value="1"/>
</dbReference>
<keyword evidence="4" id="KW-0547">Nucleotide-binding</keyword>
<dbReference type="Gene3D" id="3.40.50.300">
    <property type="entry name" value="P-loop containing nucleotide triphosphate hydrolases"/>
    <property type="match status" value="1"/>
</dbReference>
<evidence type="ECO:0000259" key="8">
    <source>
        <dbReference type="SMART" id="SM00382"/>
    </source>
</evidence>
<dbReference type="InterPro" id="IPR036388">
    <property type="entry name" value="WH-like_DNA-bd_sf"/>
</dbReference>
<name>A0A5C7IL69_9ROSI</name>
<protein>
    <recommendedName>
        <fullName evidence="8">AAA+ ATPase domain-containing protein</fullName>
    </recommendedName>
</protein>
<dbReference type="Pfam" id="PF23598">
    <property type="entry name" value="LRR_14"/>
    <property type="match status" value="1"/>
</dbReference>
<feature type="coiled-coil region" evidence="7">
    <location>
        <begin position="19"/>
        <end position="60"/>
    </location>
</feature>
<dbReference type="GO" id="GO:0006952">
    <property type="term" value="P:defense response"/>
    <property type="evidence" value="ECO:0007669"/>
    <property type="project" value="UniProtKB-KW"/>
</dbReference>
<dbReference type="FunFam" id="1.10.8.430:FF:000003">
    <property type="entry name" value="Probable disease resistance protein At5g66910"/>
    <property type="match status" value="1"/>
</dbReference>
<dbReference type="InterPro" id="IPR003593">
    <property type="entry name" value="AAA+_ATPase"/>
</dbReference>
<comment type="similarity">
    <text evidence="1">Belongs to the disease resistance NB-LRR family.</text>
</comment>
<dbReference type="Pfam" id="PF23559">
    <property type="entry name" value="WHD_DRP"/>
    <property type="match status" value="1"/>
</dbReference>
<sequence length="887" mass="101940">MADWVSPILDIVTRLWDCTANHAQNIRDLQDNLNSLRDLKRELENISKDVEGRADFAEQQQYSARTNQVNGWLESVQLKLKEVDGILQKGDEDIQQKCLGSCSPRHCCTTYKLGKQVSEEIDVVTKLIEKGSSVVVADKVPRPMIDEMPMEKTVGMDSMFDEVWKCVEDHKARIIGLYGMGGVGKTTLLKKLNNKFLEISHNFDVVIWVVVSKEVKLEKIQETILNKFGISKEMWIDKSEEEKAAQILEILRNKRFVLLLDDLWDRLDLSKVGVSFSNNQNGFKIVFTTRSGEVCGQMEANARFKLNGLLKEAALNLFQQKVGEDVLNSHHELPKLAEIVAEECDGLPLALVTIGRAMASRTMPEDWRYAIQVLKSYPSQFSEMGKYVFPSLRFSYDSLSDDTLRTCFLYCSIFPEDHNISKRELIELWIGEGFLDDFDNMYEAQERGRFIINSLKLACLLEGSYGKYKSYEEDYVKMHDVLRDMAHWVAREHGNEILVKEDIGLITSQGIGRWKEAARVSLHGNSTQFLIESPVVCPRVQTIFVRGSKLVTLPGTLFQSIRTLEVLNLSNNKNLRELPVEIGALISLHYLNLSKTCLSKLPIEVKNLTQLRILLLDEVWNHIIIPPGVISSLSSLEMYSSFHSMIDTKLIIEELERLEKITDVGLTFSSVSHDLKFMSFPKLQSCITRLSISYCIELHSLDISCSTMRRMEHLETLSIRGCRNLREVKICFENGERMQRSEPNCFRNLQKLIISGCAMENLTWLRYIPRLQFLYVIRCKKLEEIIAWDFGYSEIEEAVEIFSNLKEVSLRSLPKLKSICRRAMPFPSLRDITVRSCQSLRKLPFNAQSAKSLKSINFEGDDRDWWDKLEWEDEATNLAFTSKFQVR</sequence>
<dbReference type="AlphaFoldDB" id="A0A5C7IL69"/>
<evidence type="ECO:0000256" key="7">
    <source>
        <dbReference type="SAM" id="Coils"/>
    </source>
</evidence>
<gene>
    <name evidence="9" type="ORF">EZV62_004151</name>
</gene>
<comment type="caution">
    <text evidence="9">The sequence shown here is derived from an EMBL/GenBank/DDBJ whole genome shotgun (WGS) entry which is preliminary data.</text>
</comment>
<evidence type="ECO:0000256" key="2">
    <source>
        <dbReference type="ARBA" id="ARBA00022614"/>
    </source>
</evidence>
<dbReference type="PANTHER" id="PTHR33463">
    <property type="entry name" value="NB-ARC DOMAIN-CONTAINING PROTEIN-RELATED"/>
    <property type="match status" value="1"/>
</dbReference>
<dbReference type="InterPro" id="IPR058922">
    <property type="entry name" value="WHD_DRP"/>
</dbReference>
<evidence type="ECO:0000256" key="3">
    <source>
        <dbReference type="ARBA" id="ARBA00022737"/>
    </source>
</evidence>